<keyword evidence="2" id="KW-1185">Reference proteome</keyword>
<organism evidence="1 2">
    <name type="scientific">Thermoactinomyces daqus</name>
    <dbReference type="NCBI Taxonomy" id="1329516"/>
    <lineage>
        <taxon>Bacteria</taxon>
        <taxon>Bacillati</taxon>
        <taxon>Bacillota</taxon>
        <taxon>Bacilli</taxon>
        <taxon>Bacillales</taxon>
        <taxon>Thermoactinomycetaceae</taxon>
        <taxon>Thermoactinomyces</taxon>
    </lineage>
</organism>
<evidence type="ECO:0000313" key="2">
    <source>
        <dbReference type="Proteomes" id="UP000530514"/>
    </source>
</evidence>
<name>A0A7W2AJE5_9BACL</name>
<dbReference type="Proteomes" id="UP000530514">
    <property type="component" value="Unassembled WGS sequence"/>
</dbReference>
<dbReference type="RefSeq" id="WP_181735451.1">
    <property type="nucleotide sequence ID" value="NZ_JACEIP010000033.1"/>
</dbReference>
<accession>A0A7W2AJE5</accession>
<comment type="caution">
    <text evidence="1">The sequence shown here is derived from an EMBL/GenBank/DDBJ whole genome shotgun (WGS) entry which is preliminary data.</text>
</comment>
<dbReference type="EMBL" id="JACEIP010000033">
    <property type="protein sequence ID" value="MBA4544275.1"/>
    <property type="molecule type" value="Genomic_DNA"/>
</dbReference>
<sequence>MQVSPEMQLPPEIRAALEKIDFINRYKNISAKYDFDEEFDYDNDKALRIFTELGYPARYDKRENFFQIVEEYPPFQFKFNISLRYALLEFIWAVWKNGELLIGDPWNWLKQLLDGTDERFRAAGFRNYDDLREVLKEAFDMYEDFKRGCCWKPLILNNYIPRATHIALFLFWHLFQIAGKPRRNILWRRKDMYHCLLVT</sequence>
<proteinExistence type="predicted"/>
<dbReference type="AlphaFoldDB" id="A0A7W2AJE5"/>
<reference evidence="1 2" key="1">
    <citation type="submission" date="2020-07" db="EMBL/GenBank/DDBJ databases">
        <authorList>
            <person name="Feng H."/>
        </authorList>
    </citation>
    <scope>NUCLEOTIDE SEQUENCE [LARGE SCALE GENOMIC DNA]</scope>
    <source>
        <strain evidence="2">s-11</strain>
    </source>
</reference>
<gene>
    <name evidence="1" type="ORF">H1164_15585</name>
</gene>
<evidence type="ECO:0000313" key="1">
    <source>
        <dbReference type="EMBL" id="MBA4544275.1"/>
    </source>
</evidence>
<protein>
    <submittedName>
        <fullName evidence="1">Uncharacterized protein</fullName>
    </submittedName>
</protein>